<comment type="function">
    <text evidence="4 5">Associates with the EF-Tu.GDP complex and induces the exchange of GDP to GTP. It remains bound to the aminoacyl-tRNA.EF-Tu.GTP complex up to the GTP hydrolysis stage on the ribosome.</text>
</comment>
<dbReference type="PANTHER" id="PTHR11741">
    <property type="entry name" value="ELONGATION FACTOR TS"/>
    <property type="match status" value="1"/>
</dbReference>
<dbReference type="InterPro" id="IPR018101">
    <property type="entry name" value="Transl_elong_Ts_CS"/>
</dbReference>
<dbReference type="GO" id="GO:0003746">
    <property type="term" value="F:translation elongation factor activity"/>
    <property type="evidence" value="ECO:0007669"/>
    <property type="project" value="UniProtKB-UniRule"/>
</dbReference>
<evidence type="ECO:0000256" key="5">
    <source>
        <dbReference type="HAMAP-Rule" id="MF_00050"/>
    </source>
</evidence>
<geneLocation type="chloroplast" evidence="8"/>
<dbReference type="Pfam" id="PF00889">
    <property type="entry name" value="EF_TS"/>
    <property type="match status" value="1"/>
</dbReference>
<dbReference type="GO" id="GO:0009507">
    <property type="term" value="C:chloroplast"/>
    <property type="evidence" value="ECO:0007669"/>
    <property type="project" value="UniProtKB-SubCell"/>
</dbReference>
<evidence type="ECO:0000256" key="2">
    <source>
        <dbReference type="ARBA" id="ARBA00022768"/>
    </source>
</evidence>
<dbReference type="Gene3D" id="1.10.8.10">
    <property type="entry name" value="DNA helicase RuvA subunit, C-terminal domain"/>
    <property type="match status" value="1"/>
</dbReference>
<keyword evidence="2 5" id="KW-0251">Elongation factor</keyword>
<comment type="subcellular location">
    <subcellularLocation>
        <location evidence="6">Mitochondrion</location>
    </subcellularLocation>
    <subcellularLocation>
        <location evidence="5">Plastid</location>
        <location evidence="5">Chloroplast</location>
    </subcellularLocation>
</comment>
<keyword evidence="3 5" id="KW-0648">Protein biosynthesis</keyword>
<evidence type="ECO:0000256" key="1">
    <source>
        <dbReference type="ARBA" id="ARBA00005532"/>
    </source>
</evidence>
<dbReference type="PROSITE" id="PS01126">
    <property type="entry name" value="EF_TS_1"/>
    <property type="match status" value="1"/>
</dbReference>
<dbReference type="FunFam" id="1.10.8.10:FF:000001">
    <property type="entry name" value="Elongation factor Ts"/>
    <property type="match status" value="1"/>
</dbReference>
<reference evidence="8" key="1">
    <citation type="journal article" date="2017" name="J. Phycol.">
        <title>Analysis of chloroplast genomes and a supermatrix inform reclassification of the Rhodomelaceae (Rhodophyta).</title>
        <authorList>
            <person name="Diaz-Tapia P."/>
            <person name="Maggs C.A."/>
            <person name="West J.A."/>
            <person name="Verbruggen H."/>
        </authorList>
    </citation>
    <scope>NUCLEOTIDE SEQUENCE</scope>
    <source>
        <strain evidence="8">PD1676</strain>
    </source>
</reference>
<dbReference type="EMBL" id="MF101452">
    <property type="protein sequence ID" value="ARW68498.1"/>
    <property type="molecule type" value="Genomic_DNA"/>
</dbReference>
<evidence type="ECO:0000256" key="6">
    <source>
        <dbReference type="HAMAP-Rule" id="MF_03135"/>
    </source>
</evidence>
<keyword evidence="8" id="KW-0934">Plastid</keyword>
<keyword evidence="8" id="KW-0150">Chloroplast</keyword>
<dbReference type="InterPro" id="IPR036402">
    <property type="entry name" value="EF-Ts_dimer_sf"/>
</dbReference>
<dbReference type="RefSeq" id="YP_009399101.1">
    <property type="nucleotide sequence ID" value="NC_035295.1"/>
</dbReference>
<dbReference type="InterPro" id="IPR001816">
    <property type="entry name" value="Transl_elong_EFTs/EF1B"/>
</dbReference>
<dbReference type="InterPro" id="IPR009060">
    <property type="entry name" value="UBA-like_sf"/>
</dbReference>
<name>A0A1Z1MQY6_9FLOR</name>
<dbReference type="FunFam" id="1.10.286.20:FF:000001">
    <property type="entry name" value="Elongation factor Ts"/>
    <property type="match status" value="1"/>
</dbReference>
<dbReference type="Gene3D" id="3.30.479.20">
    <property type="entry name" value="Elongation factor Ts, dimerisation domain"/>
    <property type="match status" value="1"/>
</dbReference>
<proteinExistence type="inferred from homology"/>
<dbReference type="GO" id="GO:0070125">
    <property type="term" value="P:mitochondrial translational elongation"/>
    <property type="evidence" value="ECO:0007669"/>
    <property type="project" value="TreeGrafter"/>
</dbReference>
<sequence length="220" mass="24954">MLEKVSAQNIKELRSKTGAGIMDCKKALEASNGEIELAIENLRKKGLASADKKSSRIATEGLIDAYIHSGNRLGVIVELNCETDFVARQPKFHALAKNIAMQLAACQEVRYISMSDIPSEFISKERHIESQKEDLFNKPQDVKEKILEGRMQKRLQAVTLMNQSFIKNPEVSIEELIKEHIALLGENIKIRRFQRFMLGEGLEKKSDDFAEEVSKMIYNN</sequence>
<dbReference type="PANTHER" id="PTHR11741:SF10">
    <property type="entry name" value="POLYPROTEIN OF EF-TS, CHLOROPLASTIC"/>
    <property type="match status" value="1"/>
</dbReference>
<dbReference type="InterPro" id="IPR014039">
    <property type="entry name" value="Transl_elong_EFTs/EF1B_dimer"/>
</dbReference>
<dbReference type="CDD" id="cd14275">
    <property type="entry name" value="UBA_EF-Ts"/>
    <property type="match status" value="1"/>
</dbReference>
<dbReference type="SUPFAM" id="SSF54713">
    <property type="entry name" value="Elongation factor Ts (EF-Ts), dimerisation domain"/>
    <property type="match status" value="1"/>
</dbReference>
<feature type="domain" description="Translation elongation factor EFTs/EF1B dimerisation" evidence="7">
    <location>
        <begin position="56"/>
        <end position="200"/>
    </location>
</feature>
<dbReference type="SUPFAM" id="SSF46934">
    <property type="entry name" value="UBA-like"/>
    <property type="match status" value="1"/>
</dbReference>
<dbReference type="HAMAP" id="MF_00050">
    <property type="entry name" value="EF_Ts"/>
    <property type="match status" value="1"/>
</dbReference>
<keyword evidence="6" id="KW-0496">Mitochondrion</keyword>
<organism evidence="8">
    <name type="scientific">Taenioma perpusillum</name>
    <dbReference type="NCBI Taxonomy" id="210852"/>
    <lineage>
        <taxon>Eukaryota</taxon>
        <taxon>Rhodophyta</taxon>
        <taxon>Florideophyceae</taxon>
        <taxon>Rhodymeniophycidae</taxon>
        <taxon>Ceramiales</taxon>
        <taxon>Delesseriaceae</taxon>
        <taxon>Taenioma</taxon>
    </lineage>
</organism>
<dbReference type="NCBIfam" id="TIGR00116">
    <property type="entry name" value="tsf"/>
    <property type="match status" value="1"/>
</dbReference>
<dbReference type="Gene3D" id="1.10.286.20">
    <property type="match status" value="1"/>
</dbReference>
<evidence type="ECO:0000313" key="8">
    <source>
        <dbReference type="EMBL" id="ARW68498.1"/>
    </source>
</evidence>
<evidence type="ECO:0000256" key="3">
    <source>
        <dbReference type="ARBA" id="ARBA00022917"/>
    </source>
</evidence>
<evidence type="ECO:0000256" key="4">
    <source>
        <dbReference type="ARBA" id="ARBA00025453"/>
    </source>
</evidence>
<dbReference type="PROSITE" id="PS01127">
    <property type="entry name" value="EF_TS_2"/>
    <property type="match status" value="1"/>
</dbReference>
<dbReference type="GO" id="GO:0005739">
    <property type="term" value="C:mitochondrion"/>
    <property type="evidence" value="ECO:0007669"/>
    <property type="project" value="UniProtKB-SubCell"/>
</dbReference>
<protein>
    <recommendedName>
        <fullName evidence="5 6">Multifunctional fusion protein</fullName>
    </recommendedName>
    <domain>
        <recommendedName>
            <fullName evidence="5">Elongation factor Ts, chloroplastic</fullName>
            <shortName evidence="5">EF-Ts</shortName>
        </recommendedName>
    </domain>
    <domain>
        <recommendedName>
            <fullName evidence="6">Elongation factor Ts, mitochondrial</fullName>
            <shortName evidence="6">EF-TsMt</shortName>
        </recommendedName>
    </domain>
</protein>
<gene>
    <name evidence="5 8" type="primary">tsf</name>
</gene>
<evidence type="ECO:0000259" key="7">
    <source>
        <dbReference type="Pfam" id="PF00889"/>
    </source>
</evidence>
<dbReference type="GeneID" id="33361742"/>
<dbReference type="AlphaFoldDB" id="A0A1Z1MQY6"/>
<comment type="similarity">
    <text evidence="1 5">Belongs to the EF-Ts family.</text>
</comment>
<accession>A0A1Z1MQY6</accession>